<dbReference type="CDD" id="cd18774">
    <property type="entry name" value="PDC2_HK_sensor"/>
    <property type="match status" value="1"/>
</dbReference>
<dbReference type="CDD" id="cd06225">
    <property type="entry name" value="HAMP"/>
    <property type="match status" value="1"/>
</dbReference>
<protein>
    <recommendedName>
        <fullName evidence="1">diguanylate cyclase</fullName>
        <ecNumber evidence="1">2.7.7.65</ecNumber>
    </recommendedName>
</protein>
<feature type="domain" description="GGDEF" evidence="5">
    <location>
        <begin position="483"/>
        <end position="619"/>
    </location>
</feature>
<dbReference type="PROSITE" id="PS50885">
    <property type="entry name" value="HAMP"/>
    <property type="match status" value="1"/>
</dbReference>
<gene>
    <name evidence="6" type="ORF">C0Z16_33345</name>
</gene>
<keyword evidence="3" id="KW-1133">Transmembrane helix</keyword>
<evidence type="ECO:0000313" key="7">
    <source>
        <dbReference type="Proteomes" id="UP000235659"/>
    </source>
</evidence>
<keyword evidence="7" id="KW-1185">Reference proteome</keyword>
<evidence type="ECO:0000313" key="6">
    <source>
        <dbReference type="EMBL" id="PMS21934.1"/>
    </source>
</evidence>
<dbReference type="InterPro" id="IPR000160">
    <property type="entry name" value="GGDEF_dom"/>
</dbReference>
<dbReference type="Gene3D" id="3.30.70.270">
    <property type="match status" value="1"/>
</dbReference>
<dbReference type="EMBL" id="PNXY01000045">
    <property type="protein sequence ID" value="PMS21934.1"/>
    <property type="molecule type" value="Genomic_DNA"/>
</dbReference>
<keyword evidence="3" id="KW-0472">Membrane</keyword>
<dbReference type="NCBIfam" id="TIGR00254">
    <property type="entry name" value="GGDEF"/>
    <property type="match status" value="1"/>
</dbReference>
<dbReference type="SMART" id="SM00304">
    <property type="entry name" value="HAMP"/>
    <property type="match status" value="1"/>
</dbReference>
<feature type="transmembrane region" description="Helical" evidence="3">
    <location>
        <begin position="346"/>
        <end position="372"/>
    </location>
</feature>
<dbReference type="SMART" id="SM00267">
    <property type="entry name" value="GGDEF"/>
    <property type="match status" value="1"/>
</dbReference>
<reference evidence="6 7" key="1">
    <citation type="submission" date="2018-01" db="EMBL/GenBank/DDBJ databases">
        <title>Whole genome analyses suggest that Burkholderia sensu lato contains two further novel genera in the rhizoxinica-symbiotica group Mycetohabitans gen. nov., and Trinickia gen. nov.: implications for the evolution of diazotrophy and nodulation in the Burkholderiaceae.</title>
        <authorList>
            <person name="Estrada-de los Santos P."/>
            <person name="Palmer M."/>
            <person name="Chavez-Ramirez B."/>
            <person name="Beukes C."/>
            <person name="Steenkamp E.T."/>
            <person name="Hirsch A.M."/>
            <person name="Manyaka P."/>
            <person name="Maluk M."/>
            <person name="Lafos M."/>
            <person name="Crook M."/>
            <person name="Gross E."/>
            <person name="Simon M.F."/>
            <person name="Bueno dos Reis Junior F."/>
            <person name="Poole P.S."/>
            <person name="Venter S.N."/>
            <person name="James E.K."/>
        </authorList>
    </citation>
    <scope>NUCLEOTIDE SEQUENCE [LARGE SCALE GENOMIC DNA]</scope>
    <source>
        <strain evidence="6 7">WSM 3937</strain>
    </source>
</reference>
<dbReference type="Pfam" id="PF00672">
    <property type="entry name" value="HAMP"/>
    <property type="match status" value="1"/>
</dbReference>
<evidence type="ECO:0000256" key="1">
    <source>
        <dbReference type="ARBA" id="ARBA00012528"/>
    </source>
</evidence>
<sequence>MRLAGLRIAFVSVFAGTVSYCVDHAALEKAVRTQLSLSAEQALQRESLPFREIKDLEKNFLDEFHRIDSLPDARQSLAHDFDAIFYRHPDGSYTQRPGLFEGGPLPEGRRFPNMSATYAPDVPPNDDVKARFALSYVLSYHYGSAMKGRFFNFYGVVPEKGFPIYQAADIAKVFKYEGPDALRLETYEFYSRGFGQTHSETFFTSLYWDASNAAWMTTIATPDAPDASGKHRIMACVDLLLDGLMQRTARPVLPGAHSTIFAADNDGTLIFDGNYADAITHSEGRASIASLRLAAYRPLLDASRRLAPGAVALVDGGGEIVAVGRIPETPWVLAVRYPKSLMKPAILTNIAIVFTVALLTLLVEIVILRSILQKQMAEPLRRLMLATELVGHAGVTFNADELPTQSQDEIGQLARDFAGMAERVRAAQDALEQKVATRTSELEQLNMRLLKVSMTDEMTGVANRRAFDQALVSGLTRVGRDRGLLMLAMIDVDWFKHYNDRYGHPAGDACLRSVAAILTANVRRDHDLVARYGGEEFAVLAQIAGSDDALAIGQALCAAMEQASIEHEHSPLGHVTLSIGMAVAEADDPTPPEELLLQADRALYRAKREGRNLVVMADRRRGRAAQTAP</sequence>
<dbReference type="Gene3D" id="3.30.450.20">
    <property type="entry name" value="PAS domain"/>
    <property type="match status" value="1"/>
</dbReference>
<evidence type="ECO:0000256" key="2">
    <source>
        <dbReference type="ARBA" id="ARBA00034247"/>
    </source>
</evidence>
<dbReference type="InterPro" id="IPR003660">
    <property type="entry name" value="HAMP_dom"/>
</dbReference>
<dbReference type="InterPro" id="IPR029787">
    <property type="entry name" value="Nucleotide_cyclase"/>
</dbReference>
<evidence type="ECO:0000259" key="5">
    <source>
        <dbReference type="PROSITE" id="PS50887"/>
    </source>
</evidence>
<dbReference type="Proteomes" id="UP000235659">
    <property type="component" value="Unassembled WGS sequence"/>
</dbReference>
<keyword evidence="3" id="KW-0812">Transmembrane</keyword>
<accession>A0ABX4UUM9</accession>
<comment type="catalytic activity">
    <reaction evidence="2">
        <text>2 GTP = 3',3'-c-di-GMP + 2 diphosphate</text>
        <dbReference type="Rhea" id="RHEA:24898"/>
        <dbReference type="ChEBI" id="CHEBI:33019"/>
        <dbReference type="ChEBI" id="CHEBI:37565"/>
        <dbReference type="ChEBI" id="CHEBI:58805"/>
        <dbReference type="EC" id="2.7.7.65"/>
    </reaction>
</comment>
<dbReference type="InterPro" id="IPR043128">
    <property type="entry name" value="Rev_trsase/Diguanyl_cyclase"/>
</dbReference>
<dbReference type="SUPFAM" id="SSF55073">
    <property type="entry name" value="Nucleotide cyclase"/>
    <property type="match status" value="1"/>
</dbReference>
<dbReference type="PANTHER" id="PTHR45138:SF9">
    <property type="entry name" value="DIGUANYLATE CYCLASE DGCM-RELATED"/>
    <property type="match status" value="1"/>
</dbReference>
<dbReference type="PANTHER" id="PTHR45138">
    <property type="entry name" value="REGULATORY COMPONENTS OF SENSORY TRANSDUCTION SYSTEM"/>
    <property type="match status" value="1"/>
</dbReference>
<dbReference type="Gene3D" id="1.10.8.500">
    <property type="entry name" value="HAMP domain in histidine kinase"/>
    <property type="match status" value="1"/>
</dbReference>
<dbReference type="PROSITE" id="PS50887">
    <property type="entry name" value="GGDEF"/>
    <property type="match status" value="1"/>
</dbReference>
<name>A0ABX4UUM9_9BURK</name>
<dbReference type="EC" id="2.7.7.65" evidence="1"/>
<proteinExistence type="predicted"/>
<dbReference type="InterPro" id="IPR050469">
    <property type="entry name" value="Diguanylate_Cyclase"/>
</dbReference>
<organism evidence="6 7">
    <name type="scientific">Paraburkholderia rhynchosiae</name>
    <dbReference type="NCBI Taxonomy" id="487049"/>
    <lineage>
        <taxon>Bacteria</taxon>
        <taxon>Pseudomonadati</taxon>
        <taxon>Pseudomonadota</taxon>
        <taxon>Betaproteobacteria</taxon>
        <taxon>Burkholderiales</taxon>
        <taxon>Burkholderiaceae</taxon>
        <taxon>Paraburkholderia</taxon>
    </lineage>
</organism>
<evidence type="ECO:0000259" key="4">
    <source>
        <dbReference type="PROSITE" id="PS50885"/>
    </source>
</evidence>
<comment type="caution">
    <text evidence="6">The sequence shown here is derived from an EMBL/GenBank/DDBJ whole genome shotgun (WGS) entry which is preliminary data.</text>
</comment>
<dbReference type="Pfam" id="PF00990">
    <property type="entry name" value="GGDEF"/>
    <property type="match status" value="1"/>
</dbReference>
<feature type="domain" description="HAMP" evidence="4">
    <location>
        <begin position="374"/>
        <end position="429"/>
    </location>
</feature>
<evidence type="ECO:0000256" key="3">
    <source>
        <dbReference type="SAM" id="Phobius"/>
    </source>
</evidence>
<dbReference type="CDD" id="cd01949">
    <property type="entry name" value="GGDEF"/>
    <property type="match status" value="1"/>
</dbReference>